<keyword evidence="3" id="KW-0808">Transferase</keyword>
<dbReference type="Pfam" id="PF07714">
    <property type="entry name" value="PK_Tyr_Ser-Thr"/>
    <property type="match status" value="1"/>
</dbReference>
<evidence type="ECO:0000256" key="4">
    <source>
        <dbReference type="ARBA" id="ARBA00022741"/>
    </source>
</evidence>
<keyword evidence="6" id="KW-0067">ATP-binding</keyword>
<evidence type="ECO:0000256" key="2">
    <source>
        <dbReference type="ARBA" id="ARBA00022527"/>
    </source>
</evidence>
<keyword evidence="5" id="KW-0418">Kinase</keyword>
<reference evidence="10" key="1">
    <citation type="submission" date="2023-10" db="EMBL/GenBank/DDBJ databases">
        <authorList>
            <person name="Domelevo Entfellner J.-B."/>
        </authorList>
    </citation>
    <scope>NUCLEOTIDE SEQUENCE</scope>
</reference>
<dbReference type="PANTHER" id="PTHR48005">
    <property type="entry name" value="LEUCINE RICH REPEAT KINASE 2"/>
    <property type="match status" value="1"/>
</dbReference>
<dbReference type="InterPro" id="IPR001245">
    <property type="entry name" value="Ser-Thr/Tyr_kinase_cat_dom"/>
</dbReference>
<dbReference type="EC" id="2.7.11.1" evidence="1"/>
<dbReference type="Proteomes" id="UP001189624">
    <property type="component" value="Chromosome 2"/>
</dbReference>
<name>A0AA86RYQ4_9FABA</name>
<dbReference type="Gene3D" id="1.10.510.10">
    <property type="entry name" value="Transferase(Phosphotransferase) domain 1"/>
    <property type="match status" value="1"/>
</dbReference>
<protein>
    <recommendedName>
        <fullName evidence="1">non-specific serine/threonine protein kinase</fullName>
        <ecNumber evidence="1">2.7.11.1</ecNumber>
    </recommendedName>
</protein>
<feature type="domain" description="Protein kinase" evidence="9">
    <location>
        <begin position="1"/>
        <end position="95"/>
    </location>
</feature>
<evidence type="ECO:0000313" key="10">
    <source>
        <dbReference type="EMBL" id="CAJ1934273.1"/>
    </source>
</evidence>
<keyword evidence="4" id="KW-0547">Nucleotide-binding</keyword>
<evidence type="ECO:0000256" key="5">
    <source>
        <dbReference type="ARBA" id="ARBA00022777"/>
    </source>
</evidence>
<keyword evidence="2" id="KW-0723">Serine/threonine-protein kinase</keyword>
<dbReference type="Gramene" id="rna-AYBTSS11_LOCUS6824">
    <property type="protein sequence ID" value="CAJ1934273.1"/>
    <property type="gene ID" value="gene-AYBTSS11_LOCUS6824"/>
</dbReference>
<evidence type="ECO:0000256" key="6">
    <source>
        <dbReference type="ARBA" id="ARBA00022840"/>
    </source>
</evidence>
<evidence type="ECO:0000313" key="11">
    <source>
        <dbReference type="Proteomes" id="UP001189624"/>
    </source>
</evidence>
<dbReference type="InterPro" id="IPR011009">
    <property type="entry name" value="Kinase-like_dom_sf"/>
</dbReference>
<dbReference type="InterPro" id="IPR051420">
    <property type="entry name" value="Ser_Thr_Kinases_DiverseReg"/>
</dbReference>
<dbReference type="EMBL" id="OY731399">
    <property type="protein sequence ID" value="CAJ1934273.1"/>
    <property type="molecule type" value="Genomic_DNA"/>
</dbReference>
<comment type="catalytic activity">
    <reaction evidence="7">
        <text>L-threonyl-[protein] + ATP = O-phospho-L-threonyl-[protein] + ADP + H(+)</text>
        <dbReference type="Rhea" id="RHEA:46608"/>
        <dbReference type="Rhea" id="RHEA-COMP:11060"/>
        <dbReference type="Rhea" id="RHEA-COMP:11605"/>
        <dbReference type="ChEBI" id="CHEBI:15378"/>
        <dbReference type="ChEBI" id="CHEBI:30013"/>
        <dbReference type="ChEBI" id="CHEBI:30616"/>
        <dbReference type="ChEBI" id="CHEBI:61977"/>
        <dbReference type="ChEBI" id="CHEBI:456216"/>
        <dbReference type="EC" id="2.7.11.1"/>
    </reaction>
</comment>
<organism evidence="10 11">
    <name type="scientific">Sphenostylis stenocarpa</name>
    <dbReference type="NCBI Taxonomy" id="92480"/>
    <lineage>
        <taxon>Eukaryota</taxon>
        <taxon>Viridiplantae</taxon>
        <taxon>Streptophyta</taxon>
        <taxon>Embryophyta</taxon>
        <taxon>Tracheophyta</taxon>
        <taxon>Spermatophyta</taxon>
        <taxon>Magnoliopsida</taxon>
        <taxon>eudicotyledons</taxon>
        <taxon>Gunneridae</taxon>
        <taxon>Pentapetalae</taxon>
        <taxon>rosids</taxon>
        <taxon>fabids</taxon>
        <taxon>Fabales</taxon>
        <taxon>Fabaceae</taxon>
        <taxon>Papilionoideae</taxon>
        <taxon>50 kb inversion clade</taxon>
        <taxon>NPAAA clade</taxon>
        <taxon>indigoferoid/millettioid clade</taxon>
        <taxon>Phaseoleae</taxon>
        <taxon>Sphenostylis</taxon>
    </lineage>
</organism>
<dbReference type="InterPro" id="IPR000719">
    <property type="entry name" value="Prot_kinase_dom"/>
</dbReference>
<accession>A0AA86RYQ4</accession>
<dbReference type="GO" id="GO:0005524">
    <property type="term" value="F:ATP binding"/>
    <property type="evidence" value="ECO:0007669"/>
    <property type="project" value="UniProtKB-KW"/>
</dbReference>
<dbReference type="SUPFAM" id="SSF56112">
    <property type="entry name" value="Protein kinase-like (PK-like)"/>
    <property type="match status" value="1"/>
</dbReference>
<dbReference type="AlphaFoldDB" id="A0AA86RYQ4"/>
<evidence type="ECO:0000259" key="9">
    <source>
        <dbReference type="PROSITE" id="PS50011"/>
    </source>
</evidence>
<comment type="catalytic activity">
    <reaction evidence="8">
        <text>L-seryl-[protein] + ATP = O-phospho-L-seryl-[protein] + ADP + H(+)</text>
        <dbReference type="Rhea" id="RHEA:17989"/>
        <dbReference type="Rhea" id="RHEA-COMP:9863"/>
        <dbReference type="Rhea" id="RHEA-COMP:11604"/>
        <dbReference type="ChEBI" id="CHEBI:15378"/>
        <dbReference type="ChEBI" id="CHEBI:29999"/>
        <dbReference type="ChEBI" id="CHEBI:30616"/>
        <dbReference type="ChEBI" id="CHEBI:83421"/>
        <dbReference type="ChEBI" id="CHEBI:456216"/>
        <dbReference type="EC" id="2.7.11.1"/>
    </reaction>
</comment>
<dbReference type="PROSITE" id="PS50011">
    <property type="entry name" value="PROTEIN_KINASE_DOM"/>
    <property type="match status" value="1"/>
</dbReference>
<sequence length="98" mass="10946">MAVTEKCDVFSFGVLALEVLTGKHPSDLVSYIQSCREQKLNMKEILDPRLLPPSKKHILKPVELIANLALSCLKTNPQSRPSMRSIAQLLEMETADII</sequence>
<proteinExistence type="predicted"/>
<evidence type="ECO:0000256" key="7">
    <source>
        <dbReference type="ARBA" id="ARBA00047899"/>
    </source>
</evidence>
<evidence type="ECO:0000256" key="3">
    <source>
        <dbReference type="ARBA" id="ARBA00022679"/>
    </source>
</evidence>
<gene>
    <name evidence="10" type="ORF">AYBTSS11_LOCUS6824</name>
</gene>
<dbReference type="GO" id="GO:0004674">
    <property type="term" value="F:protein serine/threonine kinase activity"/>
    <property type="evidence" value="ECO:0007669"/>
    <property type="project" value="UniProtKB-KW"/>
</dbReference>
<keyword evidence="11" id="KW-1185">Reference proteome</keyword>
<evidence type="ECO:0000256" key="8">
    <source>
        <dbReference type="ARBA" id="ARBA00048679"/>
    </source>
</evidence>
<evidence type="ECO:0000256" key="1">
    <source>
        <dbReference type="ARBA" id="ARBA00012513"/>
    </source>
</evidence>
<dbReference type="PANTHER" id="PTHR48005:SF16">
    <property type="entry name" value="MDIS1-INTERACTING RECEPTOR LIKE KINASE 2-LIKE ISOFORM X1"/>
    <property type="match status" value="1"/>
</dbReference>